<keyword evidence="5" id="KW-0808">Transferase</keyword>
<evidence type="ECO:0000256" key="2">
    <source>
        <dbReference type="ARBA" id="ARBA00011738"/>
    </source>
</evidence>
<keyword evidence="4" id="KW-0328">Glycosyltransferase</keyword>
<keyword evidence="6" id="KW-0119">Carbohydrate metabolism</keyword>
<proteinExistence type="inferred from homology"/>
<dbReference type="SUPFAM" id="SSF53756">
    <property type="entry name" value="UDP-Glycosyltransferase/glycogen phosphorylase"/>
    <property type="match status" value="1"/>
</dbReference>
<feature type="domain" description="Trehalose synthase N-terminal" evidence="8">
    <location>
        <begin position="38"/>
        <end position="177"/>
    </location>
</feature>
<organism evidence="9 10">
    <name type="scientific">Thermosipho ferrireducens</name>
    <dbReference type="NCBI Taxonomy" id="2571116"/>
    <lineage>
        <taxon>Bacteria</taxon>
        <taxon>Thermotogati</taxon>
        <taxon>Thermotogota</taxon>
        <taxon>Thermotogae</taxon>
        <taxon>Thermotogales</taxon>
        <taxon>Fervidobacteriaceae</taxon>
        <taxon>Thermosipho</taxon>
    </lineage>
</organism>
<dbReference type="RefSeq" id="WP_207566505.1">
    <property type="nucleotide sequence ID" value="NZ_CP071446.1"/>
</dbReference>
<evidence type="ECO:0000256" key="4">
    <source>
        <dbReference type="ARBA" id="ARBA00022676"/>
    </source>
</evidence>
<reference evidence="9 10" key="1">
    <citation type="submission" date="2021-03" db="EMBL/GenBank/DDBJ databases">
        <title>Thermosipho ferrireducens sp.nov., an anaerobic thermophilic iron-reducing bacterium isolated from a deep-sea hydrothermal sulfide deposits.</title>
        <authorList>
            <person name="Zeng X."/>
            <person name="Chen Y."/>
            <person name="Shao Z."/>
        </authorList>
    </citation>
    <scope>NUCLEOTIDE SEQUENCE [LARGE SCALE GENOMIC DNA]</scope>
    <source>
        <strain evidence="9 10">JL129W03</strain>
    </source>
</reference>
<dbReference type="Gene3D" id="3.40.50.2000">
    <property type="entry name" value="Glycogen Phosphorylase B"/>
    <property type="match status" value="2"/>
</dbReference>
<evidence type="ECO:0000256" key="6">
    <source>
        <dbReference type="ARBA" id="ARBA00023277"/>
    </source>
</evidence>
<dbReference type="InterPro" id="IPR001296">
    <property type="entry name" value="Glyco_trans_1"/>
</dbReference>
<dbReference type="InterPro" id="IPR049438">
    <property type="entry name" value="TreT_GT1"/>
</dbReference>
<evidence type="ECO:0000259" key="8">
    <source>
        <dbReference type="Pfam" id="PF21269"/>
    </source>
</evidence>
<evidence type="ECO:0000313" key="10">
    <source>
        <dbReference type="Proteomes" id="UP000671862"/>
    </source>
</evidence>
<dbReference type="Proteomes" id="UP000671862">
    <property type="component" value="Chromosome"/>
</dbReference>
<keyword evidence="10" id="KW-1185">Reference proteome</keyword>
<comment type="subunit">
    <text evidence="2">Homodimer.</text>
</comment>
<feature type="domain" description="Glycosyl transferase family 1" evidence="7">
    <location>
        <begin position="211"/>
        <end position="380"/>
    </location>
</feature>
<accession>A0ABX7S5G9</accession>
<name>A0ABX7S5G9_9BACT</name>
<dbReference type="Pfam" id="PF21269">
    <property type="entry name" value="TreT_GT1"/>
    <property type="match status" value="1"/>
</dbReference>
<protein>
    <submittedName>
        <fullName evidence="9">Glycosyltransferase</fullName>
    </submittedName>
</protein>
<evidence type="ECO:0000256" key="1">
    <source>
        <dbReference type="ARBA" id="ARBA00009481"/>
    </source>
</evidence>
<dbReference type="PANTHER" id="PTHR47779">
    <property type="entry name" value="SYNTHASE (CCG-9), PUTATIVE (AFU_ORTHOLOGUE AFUA_3G12100)-RELATED"/>
    <property type="match status" value="1"/>
</dbReference>
<dbReference type="EMBL" id="CP071446">
    <property type="protein sequence ID" value="QTA37783.1"/>
    <property type="molecule type" value="Genomic_DNA"/>
</dbReference>
<dbReference type="PANTHER" id="PTHR47779:SF1">
    <property type="entry name" value="SYNTHASE (CCG-9), PUTATIVE (AFU_ORTHOLOGUE AFUA_3G12100)-RELATED"/>
    <property type="match status" value="1"/>
</dbReference>
<evidence type="ECO:0000256" key="5">
    <source>
        <dbReference type="ARBA" id="ARBA00022679"/>
    </source>
</evidence>
<gene>
    <name evidence="9" type="ORF">JYK00_08650</name>
</gene>
<evidence type="ECO:0000259" key="7">
    <source>
        <dbReference type="Pfam" id="PF00534"/>
    </source>
</evidence>
<sequence length="407" mass="46205">MTVEVPKKRITEYSKIAPEDVEELIELTKDLKGLKVVHVNATAYGGGVAELLYTLVPLMEDLGLNAKWEVLEAPNEFYNVTKKFHNALQGAAIDITDEEFKLYEQINMENAKKLDLDADVVIIHDPQPALIPVFKEGNYIWRCHIDTSSPDKDVWERLTQKMKGYYKKALFHLNDYINSPFDNIGIEFPPSIDPLSEKNRTLSKIELSDIINRYSIDVEKPIITVVARFDPWKDLFGAIDVYREIKKVLDVQLLIVSAMAKDDPEGWTFFEDVLRYAGTDKDILFLTDLKGVSHKEVNAIQTISTLGLHTATKEGFGLVISEMMWKGNPVVARPVGGIKLQVDDGINGYLRYDIKQLAEAAIDIIKDSEKRKTFGINAKETVRKKFLTTSHLKRYLKVISEVANETI</sequence>
<comment type="similarity">
    <text evidence="1">Belongs to the glycosyltransferase group 1 family. Glycosyltransferase 4 subfamily.</text>
</comment>
<dbReference type="InterPro" id="IPR052078">
    <property type="entry name" value="Trehalose_Metab_GTase"/>
</dbReference>
<evidence type="ECO:0000313" key="9">
    <source>
        <dbReference type="EMBL" id="QTA37783.1"/>
    </source>
</evidence>
<dbReference type="Pfam" id="PF00534">
    <property type="entry name" value="Glycos_transf_1"/>
    <property type="match status" value="1"/>
</dbReference>
<keyword evidence="3" id="KW-0313">Glucose metabolism</keyword>
<evidence type="ECO:0000256" key="3">
    <source>
        <dbReference type="ARBA" id="ARBA00022526"/>
    </source>
</evidence>